<feature type="compositionally biased region" description="Polar residues" evidence="1">
    <location>
        <begin position="17"/>
        <end position="32"/>
    </location>
</feature>
<name>A0A4Q1BG10_TREME</name>
<dbReference type="VEuPathDB" id="FungiDB:TREMEDRAFT_62632"/>
<dbReference type="EMBL" id="SDIL01000114">
    <property type="protein sequence ID" value="RXK35951.1"/>
    <property type="molecule type" value="Genomic_DNA"/>
</dbReference>
<keyword evidence="3" id="KW-1185">Reference proteome</keyword>
<comment type="caution">
    <text evidence="2">The sequence shown here is derived from an EMBL/GenBank/DDBJ whole genome shotgun (WGS) entry which is preliminary data.</text>
</comment>
<dbReference type="InParanoid" id="A0A4Q1BG10"/>
<dbReference type="Proteomes" id="UP000289152">
    <property type="component" value="Unassembled WGS sequence"/>
</dbReference>
<reference evidence="2 3" key="1">
    <citation type="submission" date="2016-06" db="EMBL/GenBank/DDBJ databases">
        <title>Evolution of pathogenesis and genome organization in the Tremellales.</title>
        <authorList>
            <person name="Cuomo C."/>
            <person name="Litvintseva A."/>
            <person name="Heitman J."/>
            <person name="Chen Y."/>
            <person name="Sun S."/>
            <person name="Springer D."/>
            <person name="Dromer F."/>
            <person name="Young S."/>
            <person name="Zeng Q."/>
            <person name="Chapman S."/>
            <person name="Gujja S."/>
            <person name="Saif S."/>
            <person name="Birren B."/>
        </authorList>
    </citation>
    <scope>NUCLEOTIDE SEQUENCE [LARGE SCALE GENOMIC DNA]</scope>
    <source>
        <strain evidence="2 3">ATCC 28783</strain>
    </source>
</reference>
<protein>
    <submittedName>
        <fullName evidence="2">Uncharacterized protein</fullName>
    </submittedName>
</protein>
<accession>A0A4Q1BG10</accession>
<dbReference type="AlphaFoldDB" id="A0A4Q1BG10"/>
<feature type="region of interest" description="Disordered" evidence="1">
    <location>
        <begin position="17"/>
        <end position="51"/>
    </location>
</feature>
<sequence length="262" mass="29160">MPRPITHLSRLLNASRRVTNNRTGHPASSRSRGQPVDLPPPYPELAIEDTDPVPAYYPSEDSEAWSAPTNMPQTLPLWTLANLQEAESTFVSPGGSIELPISHTAEHRYQLSGSINWYVSDMITSSQTPLAMLSGEVLAATLADLTYSDTTNINTDIGAEEAKSRSRLRERGVESWTEETPRVCERLRVSFDRVMSGGERWPGRVGEVMCDQLACEVPVGNNIVTLYFEPPLAESEVQSFRTAQRSQLPPESRDWNEDDEDS</sequence>
<gene>
    <name evidence="2" type="ORF">M231_06774</name>
</gene>
<feature type="compositionally biased region" description="Polar residues" evidence="1">
    <location>
        <begin position="238"/>
        <end position="249"/>
    </location>
</feature>
<feature type="region of interest" description="Disordered" evidence="1">
    <location>
        <begin position="238"/>
        <end position="262"/>
    </location>
</feature>
<proteinExistence type="predicted"/>
<evidence type="ECO:0000313" key="2">
    <source>
        <dbReference type="EMBL" id="RXK35951.1"/>
    </source>
</evidence>
<evidence type="ECO:0000256" key="1">
    <source>
        <dbReference type="SAM" id="MobiDB-lite"/>
    </source>
</evidence>
<evidence type="ECO:0000313" key="3">
    <source>
        <dbReference type="Proteomes" id="UP000289152"/>
    </source>
</evidence>
<organism evidence="2 3">
    <name type="scientific">Tremella mesenterica</name>
    <name type="common">Jelly fungus</name>
    <dbReference type="NCBI Taxonomy" id="5217"/>
    <lineage>
        <taxon>Eukaryota</taxon>
        <taxon>Fungi</taxon>
        <taxon>Dikarya</taxon>
        <taxon>Basidiomycota</taxon>
        <taxon>Agaricomycotina</taxon>
        <taxon>Tremellomycetes</taxon>
        <taxon>Tremellales</taxon>
        <taxon>Tremellaceae</taxon>
        <taxon>Tremella</taxon>
    </lineage>
</organism>